<dbReference type="Proteomes" id="UP001202244">
    <property type="component" value="Chromosome"/>
</dbReference>
<evidence type="ECO:0000259" key="4">
    <source>
        <dbReference type="SMART" id="SM01043"/>
    </source>
</evidence>
<dbReference type="Pfam" id="PF03704">
    <property type="entry name" value="BTAD"/>
    <property type="match status" value="1"/>
</dbReference>
<name>A0ABY3XMU8_9ACTN</name>
<accession>A0ABY3XMU8</accession>
<keyword evidence="6" id="KW-1185">Reference proteome</keyword>
<evidence type="ECO:0000256" key="3">
    <source>
        <dbReference type="ARBA" id="ARBA00023163"/>
    </source>
</evidence>
<dbReference type="InterPro" id="IPR011990">
    <property type="entry name" value="TPR-like_helical_dom_sf"/>
</dbReference>
<dbReference type="InterPro" id="IPR005158">
    <property type="entry name" value="BTAD"/>
</dbReference>
<dbReference type="RefSeq" id="WP_242749593.1">
    <property type="nucleotide sequence ID" value="NZ_CP093846.1"/>
</dbReference>
<reference evidence="5 6" key="1">
    <citation type="journal article" date="2023" name="Microbiol. Spectr.">
        <title>Synergy between Genome Mining, Metabolomics, and Bioinformatics Uncovers Antibacterial Chlorinated Carbazole Alkaloids and Their Biosynthetic Gene Cluster from Streptomyces tubbatahanensis sp. nov., a Novel Actinomycete Isolated from Sulu Sea, Philippines.</title>
        <authorList>
            <person name="Tenebro C.P."/>
            <person name="Trono D.J.V.L."/>
            <person name="Balida L.A.P."/>
            <person name="Bayog L.K.A."/>
            <person name="Bruna J.R."/>
            <person name="Sabido E.M."/>
            <person name="Caspe D.P.C."/>
            <person name="de Los Santos E.L.C."/>
            <person name="Saludes J.P."/>
            <person name="Dalisay D.S."/>
        </authorList>
    </citation>
    <scope>NUCLEOTIDE SEQUENCE [LARGE SCALE GENOMIC DNA]</scope>
    <source>
        <strain evidence="5 6">DSD3025</strain>
    </source>
</reference>
<dbReference type="PANTHER" id="PTHR35807">
    <property type="entry name" value="TRANSCRIPTIONAL REGULATOR REDD-RELATED"/>
    <property type="match status" value="1"/>
</dbReference>
<proteinExistence type="predicted"/>
<dbReference type="EMBL" id="CP093846">
    <property type="protein sequence ID" value="UNS95746.1"/>
    <property type="molecule type" value="Genomic_DNA"/>
</dbReference>
<keyword evidence="2" id="KW-0805">Transcription regulation</keyword>
<evidence type="ECO:0000313" key="5">
    <source>
        <dbReference type="EMBL" id="UNS95746.1"/>
    </source>
</evidence>
<feature type="domain" description="Bacterial transcriptional activator" evidence="4">
    <location>
        <begin position="9"/>
        <end position="154"/>
    </location>
</feature>
<dbReference type="PANTHER" id="PTHR35807:SF1">
    <property type="entry name" value="TRANSCRIPTIONAL REGULATOR REDD"/>
    <property type="match status" value="1"/>
</dbReference>
<protein>
    <submittedName>
        <fullName evidence="5">AfsR/SARP family transcriptional regulator</fullName>
    </submittedName>
</protein>
<dbReference type="SUPFAM" id="SSF48452">
    <property type="entry name" value="TPR-like"/>
    <property type="match status" value="1"/>
</dbReference>
<evidence type="ECO:0000256" key="1">
    <source>
        <dbReference type="ARBA" id="ARBA00023012"/>
    </source>
</evidence>
<dbReference type="CDD" id="cd15831">
    <property type="entry name" value="BTAD"/>
    <property type="match status" value="1"/>
</dbReference>
<dbReference type="Gene3D" id="1.25.40.10">
    <property type="entry name" value="Tetratricopeptide repeat domain"/>
    <property type="match status" value="1"/>
</dbReference>
<sequence length="156" mass="17263">MLPLAPGELDLWDFEQGLSRGSAALEEGDAERAAAVLREALDLWRGSAFADISPGPMLAARIAQIDEARLYALELRIESDLRLGRHRGLLGELAELTAIHPLHEEFTAQLMLAAQRSGQRGTALDAFTRLRSRLIDELGLEPSRRLSRLQQQVLSQ</sequence>
<evidence type="ECO:0000256" key="2">
    <source>
        <dbReference type="ARBA" id="ARBA00023015"/>
    </source>
</evidence>
<evidence type="ECO:0000313" key="6">
    <source>
        <dbReference type="Proteomes" id="UP001202244"/>
    </source>
</evidence>
<keyword evidence="3" id="KW-0804">Transcription</keyword>
<organism evidence="5 6">
    <name type="scientific">Streptomyces tubbatahanensis</name>
    <dbReference type="NCBI Taxonomy" id="2923272"/>
    <lineage>
        <taxon>Bacteria</taxon>
        <taxon>Bacillati</taxon>
        <taxon>Actinomycetota</taxon>
        <taxon>Actinomycetes</taxon>
        <taxon>Kitasatosporales</taxon>
        <taxon>Streptomycetaceae</taxon>
        <taxon>Streptomyces</taxon>
    </lineage>
</organism>
<dbReference type="InterPro" id="IPR051677">
    <property type="entry name" value="AfsR-DnrI-RedD_regulator"/>
</dbReference>
<gene>
    <name evidence="5" type="ORF">MMF93_03995</name>
</gene>
<keyword evidence="1" id="KW-0902">Two-component regulatory system</keyword>
<dbReference type="SMART" id="SM01043">
    <property type="entry name" value="BTAD"/>
    <property type="match status" value="1"/>
</dbReference>